<dbReference type="AlphaFoldDB" id="A0A448TJ39"/>
<accession>A0A448TJ39</accession>
<evidence type="ECO:0000256" key="1">
    <source>
        <dbReference type="ARBA" id="ARBA00022679"/>
    </source>
</evidence>
<name>A0A448TJ39_9CORY</name>
<evidence type="ECO:0000313" key="3">
    <source>
        <dbReference type="Proteomes" id="UP000249886"/>
    </source>
</evidence>
<gene>
    <name evidence="2" type="ORF">NCTC10254_01492</name>
</gene>
<dbReference type="SUPFAM" id="SSF110921">
    <property type="entry name" value="2-isopropylmalate synthase LeuA, allosteric (dimerisation) domain"/>
    <property type="match status" value="1"/>
</dbReference>
<dbReference type="Proteomes" id="UP000249886">
    <property type="component" value="Unassembled WGS sequence"/>
</dbReference>
<keyword evidence="1 2" id="KW-0808">Transferase</keyword>
<sequence length="172" mass="19181">MSIATAINKNRCIYFGLEPRRTSTTRRFADDPFLARFGHQLPRGLRQEAHGLQWRTFAATYSPTPDLRLQFLSEEKLPGGVVHYTAAIKTRSGETRHDIIASGPVQAATQLLATAGRRVEICSFHQYDIFEATVTFIRVCHNKDERWAMGFGGTRSQSAAAALSNAAFLLHT</sequence>
<organism evidence="2 3">
    <name type="scientific">Corynebacterium matruchotii</name>
    <dbReference type="NCBI Taxonomy" id="43768"/>
    <lineage>
        <taxon>Bacteria</taxon>
        <taxon>Bacillati</taxon>
        <taxon>Actinomycetota</taxon>
        <taxon>Actinomycetes</taxon>
        <taxon>Mycobacteriales</taxon>
        <taxon>Corynebacteriaceae</taxon>
        <taxon>Corynebacterium</taxon>
    </lineage>
</organism>
<dbReference type="GeneID" id="84573648"/>
<dbReference type="GO" id="GO:0016740">
    <property type="term" value="F:transferase activity"/>
    <property type="evidence" value="ECO:0007669"/>
    <property type="project" value="UniProtKB-KW"/>
</dbReference>
<dbReference type="InterPro" id="IPR036230">
    <property type="entry name" value="LeuA_allosteric_dom_sf"/>
</dbReference>
<evidence type="ECO:0000313" key="2">
    <source>
        <dbReference type="EMBL" id="SPW28546.1"/>
    </source>
</evidence>
<dbReference type="EMBL" id="UARK01000011">
    <property type="protein sequence ID" value="SPW28546.1"/>
    <property type="molecule type" value="Genomic_DNA"/>
</dbReference>
<protein>
    <submittedName>
        <fullName evidence="2">Acetyl-CoA acetyltransferase</fullName>
    </submittedName>
</protein>
<dbReference type="RefSeq" id="WP_005524919.1">
    <property type="nucleotide sequence ID" value="NZ_CAUOLB010000035.1"/>
</dbReference>
<comment type="caution">
    <text evidence="2">The sequence shown here is derived from an EMBL/GenBank/DDBJ whole genome shotgun (WGS) entry which is preliminary data.</text>
</comment>
<reference evidence="2 3" key="1">
    <citation type="submission" date="2018-06" db="EMBL/GenBank/DDBJ databases">
        <authorList>
            <consortium name="Pathogen Informatics"/>
            <person name="Doyle S."/>
        </authorList>
    </citation>
    <scope>NUCLEOTIDE SEQUENCE [LARGE SCALE GENOMIC DNA]</scope>
    <source>
        <strain evidence="2 3">NCTC10254</strain>
    </source>
</reference>
<proteinExistence type="predicted"/>